<feature type="region of interest" description="Disordered" evidence="1">
    <location>
        <begin position="1"/>
        <end position="48"/>
    </location>
</feature>
<sequence>MPPACRKNDRTNMLSTPWAHNPRSNTRGRSERVQSAKSPRLNASVQQASKDGRNAFVAALTASCTILQMFQKEEAVYLQKDEKKIHGRNCGAQRGCQLLLRHNQLPDSDKAFTAPHPVVISPINAATEKVLSTIIVVTQTRSGKPRTELQHWKGPLTLNNIC</sequence>
<evidence type="ECO:0000256" key="1">
    <source>
        <dbReference type="SAM" id="MobiDB-lite"/>
    </source>
</evidence>
<dbReference type="Proteomes" id="UP000800035">
    <property type="component" value="Unassembled WGS sequence"/>
</dbReference>
<evidence type="ECO:0000313" key="3">
    <source>
        <dbReference type="Proteomes" id="UP000800035"/>
    </source>
</evidence>
<dbReference type="EMBL" id="ML976986">
    <property type="protein sequence ID" value="KAF1958874.1"/>
    <property type="molecule type" value="Genomic_DNA"/>
</dbReference>
<organism evidence="2 3">
    <name type="scientific">Byssothecium circinans</name>
    <dbReference type="NCBI Taxonomy" id="147558"/>
    <lineage>
        <taxon>Eukaryota</taxon>
        <taxon>Fungi</taxon>
        <taxon>Dikarya</taxon>
        <taxon>Ascomycota</taxon>
        <taxon>Pezizomycotina</taxon>
        <taxon>Dothideomycetes</taxon>
        <taxon>Pleosporomycetidae</taxon>
        <taxon>Pleosporales</taxon>
        <taxon>Massarineae</taxon>
        <taxon>Massarinaceae</taxon>
        <taxon>Byssothecium</taxon>
    </lineage>
</organism>
<keyword evidence="3" id="KW-1185">Reference proteome</keyword>
<accession>A0A6A5U2J3</accession>
<reference evidence="2" key="1">
    <citation type="journal article" date="2020" name="Stud. Mycol.">
        <title>101 Dothideomycetes genomes: a test case for predicting lifestyles and emergence of pathogens.</title>
        <authorList>
            <person name="Haridas S."/>
            <person name="Albert R."/>
            <person name="Binder M."/>
            <person name="Bloem J."/>
            <person name="Labutti K."/>
            <person name="Salamov A."/>
            <person name="Andreopoulos B."/>
            <person name="Baker S."/>
            <person name="Barry K."/>
            <person name="Bills G."/>
            <person name="Bluhm B."/>
            <person name="Cannon C."/>
            <person name="Castanera R."/>
            <person name="Culley D."/>
            <person name="Daum C."/>
            <person name="Ezra D."/>
            <person name="Gonzalez J."/>
            <person name="Henrissat B."/>
            <person name="Kuo A."/>
            <person name="Liang C."/>
            <person name="Lipzen A."/>
            <person name="Lutzoni F."/>
            <person name="Magnuson J."/>
            <person name="Mondo S."/>
            <person name="Nolan M."/>
            <person name="Ohm R."/>
            <person name="Pangilinan J."/>
            <person name="Park H.-J."/>
            <person name="Ramirez L."/>
            <person name="Alfaro M."/>
            <person name="Sun H."/>
            <person name="Tritt A."/>
            <person name="Yoshinaga Y."/>
            <person name="Zwiers L.-H."/>
            <person name="Turgeon B."/>
            <person name="Goodwin S."/>
            <person name="Spatafora J."/>
            <person name="Crous P."/>
            <person name="Grigoriev I."/>
        </authorList>
    </citation>
    <scope>NUCLEOTIDE SEQUENCE</scope>
    <source>
        <strain evidence="2">CBS 675.92</strain>
    </source>
</reference>
<feature type="compositionally biased region" description="Basic and acidic residues" evidence="1">
    <location>
        <begin position="1"/>
        <end position="10"/>
    </location>
</feature>
<proteinExistence type="predicted"/>
<protein>
    <submittedName>
        <fullName evidence="2">Uncharacterized protein</fullName>
    </submittedName>
</protein>
<name>A0A6A5U2J3_9PLEO</name>
<feature type="compositionally biased region" description="Polar residues" evidence="1">
    <location>
        <begin position="35"/>
        <end position="48"/>
    </location>
</feature>
<gene>
    <name evidence="2" type="ORF">CC80DRAFT_533842</name>
</gene>
<evidence type="ECO:0000313" key="2">
    <source>
        <dbReference type="EMBL" id="KAF1958874.1"/>
    </source>
</evidence>
<dbReference type="AlphaFoldDB" id="A0A6A5U2J3"/>